<dbReference type="EMBL" id="JAGMUU010000024">
    <property type="protein sequence ID" value="KAH7125073.1"/>
    <property type="molecule type" value="Genomic_DNA"/>
</dbReference>
<keyword evidence="2" id="KW-0732">Signal</keyword>
<evidence type="ECO:0000256" key="2">
    <source>
        <dbReference type="SAM" id="SignalP"/>
    </source>
</evidence>
<organism evidence="3 4">
    <name type="scientific">Dactylonectria estremocensis</name>
    <dbReference type="NCBI Taxonomy" id="1079267"/>
    <lineage>
        <taxon>Eukaryota</taxon>
        <taxon>Fungi</taxon>
        <taxon>Dikarya</taxon>
        <taxon>Ascomycota</taxon>
        <taxon>Pezizomycotina</taxon>
        <taxon>Sordariomycetes</taxon>
        <taxon>Hypocreomycetidae</taxon>
        <taxon>Hypocreales</taxon>
        <taxon>Nectriaceae</taxon>
        <taxon>Dactylonectria</taxon>
    </lineage>
</organism>
<feature type="chain" id="PRO_5040123250" evidence="2">
    <location>
        <begin position="22"/>
        <end position="356"/>
    </location>
</feature>
<feature type="signal peptide" evidence="2">
    <location>
        <begin position="1"/>
        <end position="21"/>
    </location>
</feature>
<evidence type="ECO:0000313" key="3">
    <source>
        <dbReference type="EMBL" id="KAH7125073.1"/>
    </source>
</evidence>
<sequence>MRPVIVLSLALGLFKADYAVASQCKPRSVSSSAIIPSLSETPTSSITAIESIASTPSETPTSAITPIESITSTPSDTITPETPSTPTTPTSSSLKAIPTFSLFPDTGDAEGETVKGAQLGEGVESLFVEGERAGISTVLFTIEESTGRVITTGGYYLCVRWYSSTLDPLPADIQICPQGWIEVMGFIRFQYVTSGHCNTVFVGPSPSINCYFDEGLTFNQFYIWEAFGDQSLSIGLANGGYDGYDSFESKCGFKLLIPRLCLHTLTCRFLFISFESIRVVSSPVVSNPQATISVYQWLLNNGERAQNASRGAVDIQSDNEAAFCDIYQSPVLVVESQLNRKPLYEEHFEPDNMPPF</sequence>
<name>A0A9P9IK11_9HYPO</name>
<keyword evidence="4" id="KW-1185">Reference proteome</keyword>
<protein>
    <submittedName>
        <fullName evidence="3">Uncharacterized protein</fullName>
    </submittedName>
</protein>
<evidence type="ECO:0000313" key="4">
    <source>
        <dbReference type="Proteomes" id="UP000717696"/>
    </source>
</evidence>
<evidence type="ECO:0000256" key="1">
    <source>
        <dbReference type="SAM" id="MobiDB-lite"/>
    </source>
</evidence>
<proteinExistence type="predicted"/>
<dbReference type="OrthoDB" id="10623713at2759"/>
<reference evidence="3" key="1">
    <citation type="journal article" date="2021" name="Nat. Commun.">
        <title>Genetic determinants of endophytism in the Arabidopsis root mycobiome.</title>
        <authorList>
            <person name="Mesny F."/>
            <person name="Miyauchi S."/>
            <person name="Thiergart T."/>
            <person name="Pickel B."/>
            <person name="Atanasova L."/>
            <person name="Karlsson M."/>
            <person name="Huettel B."/>
            <person name="Barry K.W."/>
            <person name="Haridas S."/>
            <person name="Chen C."/>
            <person name="Bauer D."/>
            <person name="Andreopoulos W."/>
            <person name="Pangilinan J."/>
            <person name="LaButti K."/>
            <person name="Riley R."/>
            <person name="Lipzen A."/>
            <person name="Clum A."/>
            <person name="Drula E."/>
            <person name="Henrissat B."/>
            <person name="Kohler A."/>
            <person name="Grigoriev I.V."/>
            <person name="Martin F.M."/>
            <person name="Hacquard S."/>
        </authorList>
    </citation>
    <scope>NUCLEOTIDE SEQUENCE</scope>
    <source>
        <strain evidence="3">MPI-CAGE-AT-0021</strain>
    </source>
</reference>
<gene>
    <name evidence="3" type="ORF">B0J13DRAFT_531329</name>
</gene>
<comment type="caution">
    <text evidence="3">The sequence shown here is derived from an EMBL/GenBank/DDBJ whole genome shotgun (WGS) entry which is preliminary data.</text>
</comment>
<dbReference type="Proteomes" id="UP000717696">
    <property type="component" value="Unassembled WGS sequence"/>
</dbReference>
<accession>A0A9P9IK11</accession>
<dbReference type="AlphaFoldDB" id="A0A9P9IK11"/>
<feature type="region of interest" description="Disordered" evidence="1">
    <location>
        <begin position="53"/>
        <end position="93"/>
    </location>
</feature>